<dbReference type="GeneID" id="38779892"/>
<sequence length="317" mass="35772">MVIFQRKLIYMGYIPPGARSEQLRDVRVPKAIHCEEIQIPSEKRVMLAGIVVRPASHIGDSPPDAVVLYLQGNAGNPLARMPVFERLLGVSSRLEPQPKARNIAVVAVAPRSYWKSSSRIPTERGLAKDYEHVLSYVCHRFPSSIIVLYGHSLGGAIAVCLASRLSGSEYPAVLGMILENPFSSIPGMVRALYPQRWLPYHYLTPFVLDKWNALAAMQTARDRPECLLARLSKNMLVLLSEKDEVVPTSMGADLYDASNDWSSAAGEDVSMDWGLKRQVVIQDALHENAWEERQWLREIHTYLDRLQQMELRRRVVT</sequence>
<protein>
    <submittedName>
        <fullName evidence="2">Alpha/beta-hydrolase</fullName>
    </submittedName>
</protein>
<dbReference type="PANTHER" id="PTHR12277:SF64">
    <property type="entry name" value="SUPERFAMILY HYDROLASE, PUTATIVE (AFU_ORTHOLOGUE AFUA_3G01760)-RELATED"/>
    <property type="match status" value="1"/>
</dbReference>
<dbReference type="PANTHER" id="PTHR12277">
    <property type="entry name" value="ALPHA/BETA HYDROLASE DOMAIN-CONTAINING PROTEIN"/>
    <property type="match status" value="1"/>
</dbReference>
<comment type="caution">
    <text evidence="2">The sequence shown here is derived from an EMBL/GenBank/DDBJ whole genome shotgun (WGS) entry which is preliminary data.</text>
</comment>
<evidence type="ECO:0000259" key="1">
    <source>
        <dbReference type="Pfam" id="PF12697"/>
    </source>
</evidence>
<reference evidence="2 3" key="1">
    <citation type="journal article" date="2018" name="Sci. Rep.">
        <title>Genome sequence of the cauliflower mushroom Sparassis crispa (Hanabiratake) and its association with beneficial usage.</title>
        <authorList>
            <person name="Kiyama R."/>
            <person name="Furutani Y."/>
            <person name="Kawaguchi K."/>
            <person name="Nakanishi T."/>
        </authorList>
    </citation>
    <scope>NUCLEOTIDE SEQUENCE [LARGE SCALE GENOMIC DNA]</scope>
</reference>
<evidence type="ECO:0000313" key="2">
    <source>
        <dbReference type="EMBL" id="GBE82975.1"/>
    </source>
</evidence>
<dbReference type="AlphaFoldDB" id="A0A401GLD2"/>
<proteinExistence type="predicted"/>
<dbReference type="EMBL" id="BFAD01000005">
    <property type="protein sequence ID" value="GBE82975.1"/>
    <property type="molecule type" value="Genomic_DNA"/>
</dbReference>
<dbReference type="OrthoDB" id="10249433at2759"/>
<organism evidence="2 3">
    <name type="scientific">Sparassis crispa</name>
    <dbReference type="NCBI Taxonomy" id="139825"/>
    <lineage>
        <taxon>Eukaryota</taxon>
        <taxon>Fungi</taxon>
        <taxon>Dikarya</taxon>
        <taxon>Basidiomycota</taxon>
        <taxon>Agaricomycotina</taxon>
        <taxon>Agaricomycetes</taxon>
        <taxon>Polyporales</taxon>
        <taxon>Sparassidaceae</taxon>
        <taxon>Sparassis</taxon>
    </lineage>
</organism>
<name>A0A401GLD2_9APHY</name>
<keyword evidence="3" id="KW-1185">Reference proteome</keyword>
<feature type="domain" description="AB hydrolase-1" evidence="1">
    <location>
        <begin position="100"/>
        <end position="222"/>
    </location>
</feature>
<dbReference type="STRING" id="139825.A0A401GLD2"/>
<keyword evidence="2" id="KW-0378">Hydrolase</keyword>
<dbReference type="SUPFAM" id="SSF53474">
    <property type="entry name" value="alpha/beta-Hydrolases"/>
    <property type="match status" value="1"/>
</dbReference>
<dbReference type="Proteomes" id="UP000287166">
    <property type="component" value="Unassembled WGS sequence"/>
</dbReference>
<dbReference type="InterPro" id="IPR029058">
    <property type="entry name" value="AB_hydrolase_fold"/>
</dbReference>
<evidence type="ECO:0000313" key="3">
    <source>
        <dbReference type="Proteomes" id="UP000287166"/>
    </source>
</evidence>
<dbReference type="RefSeq" id="XP_027613888.1">
    <property type="nucleotide sequence ID" value="XM_027758087.1"/>
</dbReference>
<accession>A0A401GLD2</accession>
<gene>
    <name evidence="2" type="ORF">SCP_0500180</name>
</gene>
<dbReference type="GO" id="GO:0016020">
    <property type="term" value="C:membrane"/>
    <property type="evidence" value="ECO:0007669"/>
    <property type="project" value="TreeGrafter"/>
</dbReference>
<dbReference type="Pfam" id="PF12697">
    <property type="entry name" value="Abhydrolase_6"/>
    <property type="match status" value="1"/>
</dbReference>
<dbReference type="InterPro" id="IPR000073">
    <property type="entry name" value="AB_hydrolase_1"/>
</dbReference>
<dbReference type="GO" id="GO:0008474">
    <property type="term" value="F:palmitoyl-(protein) hydrolase activity"/>
    <property type="evidence" value="ECO:0007669"/>
    <property type="project" value="TreeGrafter"/>
</dbReference>
<dbReference type="Gene3D" id="3.40.50.1820">
    <property type="entry name" value="alpha/beta hydrolase"/>
    <property type="match status" value="1"/>
</dbReference>
<dbReference type="InParanoid" id="A0A401GLD2"/>